<evidence type="ECO:0000313" key="2">
    <source>
        <dbReference type="EMBL" id="CAD8084499.1"/>
    </source>
</evidence>
<dbReference type="InterPro" id="IPR000719">
    <property type="entry name" value="Prot_kinase_dom"/>
</dbReference>
<gene>
    <name evidence="2" type="ORF">PSON_ATCC_30995.1.T0470017</name>
</gene>
<dbReference type="GO" id="GO:0004672">
    <property type="term" value="F:protein kinase activity"/>
    <property type="evidence" value="ECO:0007669"/>
    <property type="project" value="InterPro"/>
</dbReference>
<evidence type="ECO:0000259" key="1">
    <source>
        <dbReference type="PROSITE" id="PS50011"/>
    </source>
</evidence>
<evidence type="ECO:0000313" key="3">
    <source>
        <dbReference type="Proteomes" id="UP000692954"/>
    </source>
</evidence>
<comment type="caution">
    <text evidence="2">The sequence shown here is derived from an EMBL/GenBank/DDBJ whole genome shotgun (WGS) entry which is preliminary data.</text>
</comment>
<dbReference type="AlphaFoldDB" id="A0A8S1MY80"/>
<dbReference type="PROSITE" id="PS50011">
    <property type="entry name" value="PROTEIN_KINASE_DOM"/>
    <property type="match status" value="1"/>
</dbReference>
<sequence length="559" mass="66630">MILSKDFIKSQNLTRIQSTAFHIYLVNNKDKTYFGYIQKQIYKNNQQLNEFKAGNLQLQNDIKYIRKFNKPVSQGFYAFESYQQYKLLSELKYFGEQVILKICQDLLIALFAIHQKGLLGRCFNVHNILLVENQYCVMMEFGFYPDLEFQVPEMVYNQIYNEKVDIFLLGRVIFFLMIGNDLPKFNMNNLSEVQSDINLSIAQTSYSEGLKKLFNKQNILMGTTTKLIHKREKNSNNYLEESTAFDIKQTLIIKKMFEESLPLIQFSFPIIQEEKSSLNNSSQGTSQNMSSLYPPELESSAKYTQLQQDQIVSICNADQNQIQTQQKTQEDKIKSSLLENDLLLSILPFLNSDRPDDFLIWNQIYFYLQLQLHFQKQNNYLIFIAIYGLKKAQIILKREYQIILEQNQNVYNVPYQEWLQFIACSEEYKRMITNIKLDIESNQKILFQKDQIQLKKILEQNKNEQFLQDLLQYIGKYLDDNFDISNFEEIKRSYRYILTNNLSQFDNQEDKNYSYIRLIILMCILINRIFDVQYIINKFNSADRTIHKEREKIRIYRFI</sequence>
<feature type="domain" description="Protein kinase" evidence="1">
    <location>
        <begin position="1"/>
        <end position="264"/>
    </location>
</feature>
<protein>
    <recommendedName>
        <fullName evidence="1">Protein kinase domain-containing protein</fullName>
    </recommendedName>
</protein>
<accession>A0A8S1MY80</accession>
<dbReference type="Proteomes" id="UP000692954">
    <property type="component" value="Unassembled WGS sequence"/>
</dbReference>
<reference evidence="2" key="1">
    <citation type="submission" date="2021-01" db="EMBL/GenBank/DDBJ databases">
        <authorList>
            <consortium name="Genoscope - CEA"/>
            <person name="William W."/>
        </authorList>
    </citation>
    <scope>NUCLEOTIDE SEQUENCE</scope>
</reference>
<dbReference type="EMBL" id="CAJJDN010000047">
    <property type="protein sequence ID" value="CAD8084499.1"/>
    <property type="molecule type" value="Genomic_DNA"/>
</dbReference>
<dbReference type="GO" id="GO:0005524">
    <property type="term" value="F:ATP binding"/>
    <property type="evidence" value="ECO:0007669"/>
    <property type="project" value="InterPro"/>
</dbReference>
<name>A0A8S1MY80_9CILI</name>
<proteinExistence type="predicted"/>
<organism evidence="2 3">
    <name type="scientific">Paramecium sonneborni</name>
    <dbReference type="NCBI Taxonomy" id="65129"/>
    <lineage>
        <taxon>Eukaryota</taxon>
        <taxon>Sar</taxon>
        <taxon>Alveolata</taxon>
        <taxon>Ciliophora</taxon>
        <taxon>Intramacronucleata</taxon>
        <taxon>Oligohymenophorea</taxon>
        <taxon>Peniculida</taxon>
        <taxon>Parameciidae</taxon>
        <taxon>Paramecium</taxon>
    </lineage>
</organism>
<keyword evidence="3" id="KW-1185">Reference proteome</keyword>